<proteinExistence type="predicted"/>
<name>A0A517LCY6_9PEZI</name>
<evidence type="ECO:0000313" key="1">
    <source>
        <dbReference type="EMBL" id="QDS73501.1"/>
    </source>
</evidence>
<sequence>MAVPELQIKAGLIVIDVKDLDESLVCHSDYLRMLKLPRSNDPSTSSAFGFGGIFICKPSFSTRFERPQQYILLVAINLFQSTWNELREGFAVNFSKRSHDDNCHIHDDIVALDAWLVFADEWS</sequence>
<organism evidence="1 2">
    <name type="scientific">Venturia effusa</name>
    <dbReference type="NCBI Taxonomy" id="50376"/>
    <lineage>
        <taxon>Eukaryota</taxon>
        <taxon>Fungi</taxon>
        <taxon>Dikarya</taxon>
        <taxon>Ascomycota</taxon>
        <taxon>Pezizomycotina</taxon>
        <taxon>Dothideomycetes</taxon>
        <taxon>Pleosporomycetidae</taxon>
        <taxon>Venturiales</taxon>
        <taxon>Venturiaceae</taxon>
        <taxon>Venturia</taxon>
    </lineage>
</organism>
<accession>A0A517LCY6</accession>
<evidence type="ECO:0000313" key="2">
    <source>
        <dbReference type="Proteomes" id="UP000316270"/>
    </source>
</evidence>
<dbReference type="AlphaFoldDB" id="A0A517LCY6"/>
<dbReference type="Proteomes" id="UP000316270">
    <property type="component" value="Chromosome 9"/>
</dbReference>
<gene>
    <name evidence="1" type="ORF">FKW77_009320</name>
</gene>
<dbReference type="EMBL" id="CP042193">
    <property type="protein sequence ID" value="QDS73501.1"/>
    <property type="molecule type" value="Genomic_DNA"/>
</dbReference>
<keyword evidence="2" id="KW-1185">Reference proteome</keyword>
<protein>
    <submittedName>
        <fullName evidence="1">Uncharacterized protein</fullName>
    </submittedName>
</protein>
<reference evidence="1 2" key="1">
    <citation type="submission" date="2019-07" db="EMBL/GenBank/DDBJ databases">
        <title>Finished genome of Venturia effusa.</title>
        <authorList>
            <person name="Young C.A."/>
            <person name="Cox M.P."/>
            <person name="Ganley A.R.D."/>
            <person name="David W.J."/>
        </authorList>
    </citation>
    <scope>NUCLEOTIDE SEQUENCE [LARGE SCALE GENOMIC DNA]</scope>
    <source>
        <strain evidence="2">albino</strain>
    </source>
</reference>